<organism evidence="1 2">
    <name type="scientific">Paraburkholderia caffeinitolerans</name>
    <dbReference type="NCBI Taxonomy" id="1723730"/>
    <lineage>
        <taxon>Bacteria</taxon>
        <taxon>Pseudomonadati</taxon>
        <taxon>Pseudomonadota</taxon>
        <taxon>Betaproteobacteria</taxon>
        <taxon>Burkholderiales</taxon>
        <taxon>Burkholderiaceae</taxon>
        <taxon>Paraburkholderia</taxon>
    </lineage>
</organism>
<accession>A0A6J5GMW9</accession>
<evidence type="ECO:0000313" key="2">
    <source>
        <dbReference type="Proteomes" id="UP000494119"/>
    </source>
</evidence>
<protein>
    <submittedName>
        <fullName evidence="1">Uncharacterized protein</fullName>
    </submittedName>
</protein>
<dbReference type="Proteomes" id="UP000494119">
    <property type="component" value="Unassembled WGS sequence"/>
</dbReference>
<evidence type="ECO:0000313" key="1">
    <source>
        <dbReference type="EMBL" id="CAB3802642.1"/>
    </source>
</evidence>
<sequence length="284" mass="31916">MGIYNISITRVCEKLIRLCQRLETYFKAFKTLDGIEKSDEVMQEVIDYIELALYAAAEHVDDVDSTASGFFKNRALRDKHVAYRKFLTEIKRHKRLVSAAANAIKHQQARIRLFSMEFAHGASPGCLHGYFIEGVEAGAVCPSSTFHKKQDVFSITTLVWEIIVFLLSCSRDLARFLNDVATQIMGPPVSTQFTMFSKAVVSAARLPTYTFGEEHPFSRVTLHVHSADGNADPLESGLYGSIRHGWSKTAPASFGRYVSRFAGDGKTKSFRFAQPKTLVLHHWD</sequence>
<reference evidence="1 2" key="1">
    <citation type="submission" date="2020-04" db="EMBL/GenBank/DDBJ databases">
        <authorList>
            <person name="De Canck E."/>
        </authorList>
    </citation>
    <scope>NUCLEOTIDE SEQUENCE [LARGE SCALE GENOMIC DNA]</scope>
    <source>
        <strain evidence="1 2">LMG 28688</strain>
    </source>
</reference>
<dbReference type="AlphaFoldDB" id="A0A6J5GMW9"/>
<proteinExistence type="predicted"/>
<dbReference type="EMBL" id="CADIKL010000038">
    <property type="protein sequence ID" value="CAB3802642.1"/>
    <property type="molecule type" value="Genomic_DNA"/>
</dbReference>
<dbReference type="RefSeq" id="WP_175197426.1">
    <property type="nucleotide sequence ID" value="NZ_CADIKL010000038.1"/>
</dbReference>
<keyword evidence="2" id="KW-1185">Reference proteome</keyword>
<gene>
    <name evidence="1" type="ORF">LMG28688_05605</name>
</gene>
<name>A0A6J5GMW9_9BURK</name>